<evidence type="ECO:0000256" key="1">
    <source>
        <dbReference type="ARBA" id="ARBA00009342"/>
    </source>
</evidence>
<dbReference type="GO" id="GO:0016746">
    <property type="term" value="F:acyltransferase activity"/>
    <property type="evidence" value="ECO:0007669"/>
    <property type="project" value="UniProtKB-KW"/>
</dbReference>
<protein>
    <submittedName>
        <fullName evidence="5">GNAT family N-acetyltransferase</fullName>
    </submittedName>
</protein>
<comment type="similarity">
    <text evidence="1">Belongs to the acetyltransferase family. GNAT subfamily.</text>
</comment>
<reference evidence="5" key="1">
    <citation type="submission" date="2022-10" db="EMBL/GenBank/DDBJ databases">
        <title>Complete genome of Ep21-8.</title>
        <authorList>
            <person name="Kang Y.-R."/>
            <person name="Kim D.-H."/>
        </authorList>
    </citation>
    <scope>NUCLEOTIDE SEQUENCE</scope>
    <source>
        <strain evidence="5">Ep21-8</strain>
    </source>
</reference>
<proteinExistence type="inferred from homology"/>
<dbReference type="PANTHER" id="PTHR36449">
    <property type="entry name" value="ACETYLTRANSFERASE-RELATED"/>
    <property type="match status" value="1"/>
</dbReference>
<organism evidence="5 6">
    <name type="scientific">Edwardsiella piscicida</name>
    <dbReference type="NCBI Taxonomy" id="1263550"/>
    <lineage>
        <taxon>Bacteria</taxon>
        <taxon>Pseudomonadati</taxon>
        <taxon>Pseudomonadota</taxon>
        <taxon>Gammaproteobacteria</taxon>
        <taxon>Enterobacterales</taxon>
        <taxon>Hafniaceae</taxon>
        <taxon>Edwardsiella</taxon>
    </lineage>
</organism>
<dbReference type="RefSeq" id="WP_041692550.1">
    <property type="nucleotide sequence ID" value="NC_013508.1"/>
</dbReference>
<dbReference type="EMBL" id="CP118390">
    <property type="protein sequence ID" value="WDU90660.1"/>
    <property type="molecule type" value="Genomic_DNA"/>
</dbReference>
<dbReference type="SUPFAM" id="SSF55729">
    <property type="entry name" value="Acyl-CoA N-acyltransferases (Nat)"/>
    <property type="match status" value="1"/>
</dbReference>
<keyword evidence="2" id="KW-1277">Toxin-antitoxin system</keyword>
<gene>
    <name evidence="5" type="ORF">PWJ79_14775</name>
</gene>
<dbReference type="InterPro" id="IPR016181">
    <property type="entry name" value="Acyl_CoA_acyltransferase"/>
</dbReference>
<evidence type="ECO:0000313" key="5">
    <source>
        <dbReference type="EMBL" id="WDU90660.1"/>
    </source>
</evidence>
<keyword evidence="4" id="KW-0012">Acyltransferase</keyword>
<evidence type="ECO:0000313" key="6">
    <source>
        <dbReference type="Proteomes" id="UP001223683"/>
    </source>
</evidence>
<accession>A0AAQ3C2N9</accession>
<dbReference type="Gene3D" id="3.40.630.30">
    <property type="match status" value="1"/>
</dbReference>
<name>A0AAQ3C2N9_EDWPI</name>
<evidence type="ECO:0000256" key="3">
    <source>
        <dbReference type="ARBA" id="ARBA00022679"/>
    </source>
</evidence>
<dbReference type="AlphaFoldDB" id="A0AAQ3C2N9"/>
<dbReference type="PANTHER" id="PTHR36449:SF1">
    <property type="entry name" value="ACETYLTRANSFERASE"/>
    <property type="match status" value="1"/>
</dbReference>
<keyword evidence="3" id="KW-0808">Transferase</keyword>
<evidence type="ECO:0000256" key="2">
    <source>
        <dbReference type="ARBA" id="ARBA00022649"/>
    </source>
</evidence>
<sequence length="177" mass="19939">MNSGTEFKELSKADHDRDSFDCGEIELNNFIKNFALKHMRVGISKTMVLPATDALPNNKHPICAFYTVAPSSITRNSLPDDLGKKLPHYPVPVFLLAQLSVHIDNQGDGLGKITLIKALEYLWNVNYFLHAYAVVVDCLNDKAESFYRKYGFETLCSYDGRVRLFLPMKTVAGLFSD</sequence>
<dbReference type="Proteomes" id="UP001223683">
    <property type="component" value="Chromosome"/>
</dbReference>
<dbReference type="GeneID" id="72529850"/>
<evidence type="ECO:0000256" key="4">
    <source>
        <dbReference type="ARBA" id="ARBA00023315"/>
    </source>
</evidence>